<dbReference type="RefSeq" id="WP_110672759.1">
    <property type="nucleotide sequence ID" value="NZ_PYBW01000130.1"/>
</dbReference>
<organism evidence="1 2">
    <name type="scientific">Streptomyces tateyamensis</name>
    <dbReference type="NCBI Taxonomy" id="565073"/>
    <lineage>
        <taxon>Bacteria</taxon>
        <taxon>Bacillati</taxon>
        <taxon>Actinomycetota</taxon>
        <taxon>Actinomycetes</taxon>
        <taxon>Kitasatosporales</taxon>
        <taxon>Streptomycetaceae</taxon>
        <taxon>Streptomyces</taxon>
    </lineage>
</organism>
<reference evidence="1 2" key="1">
    <citation type="submission" date="2018-03" db="EMBL/GenBank/DDBJ databases">
        <title>Bioinformatic expansion and discovery of thiopeptide antibiotics.</title>
        <authorList>
            <person name="Schwalen C.J."/>
            <person name="Hudson G.A."/>
            <person name="Mitchell D.A."/>
        </authorList>
    </citation>
    <scope>NUCLEOTIDE SEQUENCE [LARGE SCALE GENOMIC DNA]</scope>
    <source>
        <strain evidence="1 2">ATCC 21389</strain>
    </source>
</reference>
<evidence type="ECO:0000313" key="1">
    <source>
        <dbReference type="EMBL" id="PYC69183.1"/>
    </source>
</evidence>
<name>A0A2V4MUR9_9ACTN</name>
<proteinExistence type="predicted"/>
<protein>
    <submittedName>
        <fullName evidence="1">Uncharacterized protein</fullName>
    </submittedName>
</protein>
<dbReference type="AlphaFoldDB" id="A0A2V4MUR9"/>
<dbReference type="Proteomes" id="UP000248039">
    <property type="component" value="Unassembled WGS sequence"/>
</dbReference>
<keyword evidence="2" id="KW-1185">Reference proteome</keyword>
<evidence type="ECO:0000313" key="2">
    <source>
        <dbReference type="Proteomes" id="UP000248039"/>
    </source>
</evidence>
<dbReference type="OrthoDB" id="9134227at2"/>
<comment type="caution">
    <text evidence="1">The sequence shown here is derived from an EMBL/GenBank/DDBJ whole genome shotgun (WGS) entry which is preliminary data.</text>
</comment>
<sequence>MPFNPRSDDMRRDRNQILYRHRPGQTFDHSKGGYTAQVVQYGRDEEFEGPLLDREHLVGEAMRFVSRWRAAGRAVSPGADRAPEFPQEGGLGSRQYEVVIPGKVFCRVWPRVIRCARVTCGLVWAAADPRPGVDEWPPTCPGCGNSGGNRQLQFVFAHRCGEVAQMQPPRSCPKNHTTFKLDDRASRFRDFRWECMTCGFPFAVQWNCNNPTCSYPDKYMQPLLHSAGAAHVGQGFTLVNATSAEEARRAAAPSYTVAVLGRWLEEITEDEFRRLTDGLAVDVPAEVLSSIKVMEENGLHEQARALRARFMPVDVSALKDRVRKALGLDPGSDAVRQIATQLHTFRRVLNLERVDLSRLEREARNPDRLHLYRRYRGVLEDSGFDPATTCLIGDLPVTYVAVGYSRTGFTPDEADLVPYRGRPSRNAPVSTLLYANPTQAEALLFQLDPERVHRWLVRNQLATQSALADAGGVRRWLLQLLGQGDGEAFHRDAQPPPGDPERPVYELFGLLHSLAHQLLRALAVDSGYTETSLSEYLFPHDLAFALYPNGGAEFSLGALRTVIEQNLDAVVTRAKDNDSCLYDPNCMLSDGADLGCLLLPETACQHWNRNLSRWHLFGDPDGEKIGYWDPTL</sequence>
<accession>A0A2V4MUR9</accession>
<gene>
    <name evidence="1" type="ORF">C7C46_28195</name>
</gene>
<dbReference type="EMBL" id="PYBW01000130">
    <property type="protein sequence ID" value="PYC69183.1"/>
    <property type="molecule type" value="Genomic_DNA"/>
</dbReference>